<dbReference type="EMBL" id="JAUSWJ010000001">
    <property type="protein sequence ID" value="MDQ0515476.1"/>
    <property type="molecule type" value="Genomic_DNA"/>
</dbReference>
<dbReference type="Gene3D" id="3.90.1590.10">
    <property type="entry name" value="glutathione-dependent formaldehyde- activating enzyme (gfa)"/>
    <property type="match status" value="1"/>
</dbReference>
<dbReference type="Proteomes" id="UP001223743">
    <property type="component" value="Unassembled WGS sequence"/>
</dbReference>
<dbReference type="SUPFAM" id="SSF51316">
    <property type="entry name" value="Mss4-like"/>
    <property type="match status" value="1"/>
</dbReference>
<comment type="similarity">
    <text evidence="1">Belongs to the Gfa family.</text>
</comment>
<dbReference type="InterPro" id="IPR006913">
    <property type="entry name" value="CENP-V/GFA"/>
</dbReference>
<name>A0ABU0M3G1_9HYPH</name>
<dbReference type="InterPro" id="IPR011057">
    <property type="entry name" value="Mss4-like_sf"/>
</dbReference>
<keyword evidence="4" id="KW-0456">Lyase</keyword>
<dbReference type="PROSITE" id="PS51891">
    <property type="entry name" value="CENP_V_GFA"/>
    <property type="match status" value="1"/>
</dbReference>
<evidence type="ECO:0000256" key="2">
    <source>
        <dbReference type="ARBA" id="ARBA00022723"/>
    </source>
</evidence>
<organism evidence="6 7">
    <name type="scientific">Kaistia geumhonensis</name>
    <dbReference type="NCBI Taxonomy" id="410839"/>
    <lineage>
        <taxon>Bacteria</taxon>
        <taxon>Pseudomonadati</taxon>
        <taxon>Pseudomonadota</taxon>
        <taxon>Alphaproteobacteria</taxon>
        <taxon>Hyphomicrobiales</taxon>
        <taxon>Kaistiaceae</taxon>
        <taxon>Kaistia</taxon>
    </lineage>
</organism>
<evidence type="ECO:0000256" key="4">
    <source>
        <dbReference type="ARBA" id="ARBA00023239"/>
    </source>
</evidence>
<keyword evidence="3" id="KW-0862">Zinc</keyword>
<evidence type="ECO:0000259" key="5">
    <source>
        <dbReference type="PROSITE" id="PS51891"/>
    </source>
</evidence>
<gene>
    <name evidence="6" type="ORF">QO015_001089</name>
</gene>
<comment type="caution">
    <text evidence="6">The sequence shown here is derived from an EMBL/GenBank/DDBJ whole genome shotgun (WGS) entry which is preliminary data.</text>
</comment>
<dbReference type="PANTHER" id="PTHR33337">
    <property type="entry name" value="GFA DOMAIN-CONTAINING PROTEIN"/>
    <property type="match status" value="1"/>
</dbReference>
<accession>A0ABU0M3G1</accession>
<proteinExistence type="inferred from homology"/>
<protein>
    <recommendedName>
        <fullName evidence="5">CENP-V/GFA domain-containing protein</fullName>
    </recommendedName>
</protein>
<evidence type="ECO:0000313" key="6">
    <source>
        <dbReference type="EMBL" id="MDQ0515476.1"/>
    </source>
</evidence>
<reference evidence="6 7" key="1">
    <citation type="submission" date="2023-07" db="EMBL/GenBank/DDBJ databases">
        <title>Genomic Encyclopedia of Type Strains, Phase IV (KMG-IV): sequencing the most valuable type-strain genomes for metagenomic binning, comparative biology and taxonomic classification.</title>
        <authorList>
            <person name="Goeker M."/>
        </authorList>
    </citation>
    <scope>NUCLEOTIDE SEQUENCE [LARGE SCALE GENOMIC DNA]</scope>
    <source>
        <strain evidence="6 7">B1-1</strain>
    </source>
</reference>
<evidence type="ECO:0000256" key="3">
    <source>
        <dbReference type="ARBA" id="ARBA00022833"/>
    </source>
</evidence>
<sequence>MASEAHRGSCLCGAVRYRVAGALEPVIACHCTQCRRQTGHFLASTNVAVADLAIEGEESVRWYRSSDVAERGFCRTCGSVLFWHRPGSDRIAIAMGGFETPTGVVIGAHIFAADKGDYYEIGGDAPIHAGDD</sequence>
<feature type="domain" description="CENP-V/GFA" evidence="5">
    <location>
        <begin position="6"/>
        <end position="120"/>
    </location>
</feature>
<keyword evidence="7" id="KW-1185">Reference proteome</keyword>
<evidence type="ECO:0000313" key="7">
    <source>
        <dbReference type="Proteomes" id="UP001223743"/>
    </source>
</evidence>
<keyword evidence="2" id="KW-0479">Metal-binding</keyword>
<dbReference type="RefSeq" id="WP_266280967.1">
    <property type="nucleotide sequence ID" value="NZ_JAPKNF010000001.1"/>
</dbReference>
<dbReference type="Pfam" id="PF04828">
    <property type="entry name" value="GFA"/>
    <property type="match status" value="1"/>
</dbReference>
<dbReference type="PANTHER" id="PTHR33337:SF40">
    <property type="entry name" value="CENP-V_GFA DOMAIN-CONTAINING PROTEIN-RELATED"/>
    <property type="match status" value="1"/>
</dbReference>
<evidence type="ECO:0000256" key="1">
    <source>
        <dbReference type="ARBA" id="ARBA00005495"/>
    </source>
</evidence>